<evidence type="ECO:0000256" key="6">
    <source>
        <dbReference type="ARBA" id="ARBA00022989"/>
    </source>
</evidence>
<dbReference type="GO" id="GO:0016020">
    <property type="term" value="C:membrane"/>
    <property type="evidence" value="ECO:0007669"/>
    <property type="project" value="UniProtKB-SubCell"/>
</dbReference>
<feature type="transmembrane region" description="Helical" evidence="13">
    <location>
        <begin position="68"/>
        <end position="88"/>
    </location>
</feature>
<dbReference type="GO" id="GO:0004930">
    <property type="term" value="F:G protein-coupled receptor activity"/>
    <property type="evidence" value="ECO:0007669"/>
    <property type="project" value="UniProtKB-KW"/>
</dbReference>
<dbReference type="Proteomes" id="UP000770717">
    <property type="component" value="Unassembled WGS sequence"/>
</dbReference>
<sequence>MVNMAILAAIYLKWKTQRSLQAIYKILASLALSRFLCLLSVLFYYIIVVFYPSILLGTDFGAAMVVEIMFLHFTNFWFATVLCVFYCAKITSYSNICCIFLKMKISRSVSWFLLASLLISLTSALPFGFGVFSLESKNFLNGTMENATINNFVPVTNFQRQLLIFLIGSCPPFLIFCVTICLLLHSLWMHTRRMRSSGSNFRCPNLETHFSAVKSMSLFLVLHIIYFVFLNVFLSGRLFYHTVSEWVIPILSCPPLFLHSLYIIFSNSDLKK</sequence>
<evidence type="ECO:0000256" key="11">
    <source>
        <dbReference type="RuleBase" id="RU004423"/>
    </source>
</evidence>
<evidence type="ECO:0000256" key="4">
    <source>
        <dbReference type="ARBA" id="ARBA00022606"/>
    </source>
</evidence>
<keyword evidence="6 13" id="KW-1133">Transmembrane helix</keyword>
<comment type="caution">
    <text evidence="14">The sequence shown here is derived from an EMBL/GenBank/DDBJ whole genome shotgun (WGS) entry which is preliminary data.</text>
</comment>
<name>A0A8J6EFF1_ELECQ</name>
<protein>
    <recommendedName>
        <fullName evidence="12">Taste receptor type 2</fullName>
    </recommendedName>
</protein>
<feature type="transmembrane region" description="Helical" evidence="13">
    <location>
        <begin position="246"/>
        <end position="265"/>
    </location>
</feature>
<dbReference type="OrthoDB" id="8876749at2759"/>
<keyword evidence="7 12" id="KW-0297">G-protein coupled receptor</keyword>
<comment type="similarity">
    <text evidence="2 11">Belongs to the G-protein coupled receptor T2R family.</text>
</comment>
<keyword evidence="3 12" id="KW-0919">Taste</keyword>
<dbReference type="GO" id="GO:0033038">
    <property type="term" value="F:bitter taste receptor activity"/>
    <property type="evidence" value="ECO:0007669"/>
    <property type="project" value="InterPro"/>
</dbReference>
<evidence type="ECO:0000256" key="13">
    <source>
        <dbReference type="SAM" id="Phobius"/>
    </source>
</evidence>
<evidence type="ECO:0000256" key="9">
    <source>
        <dbReference type="ARBA" id="ARBA00023170"/>
    </source>
</evidence>
<evidence type="ECO:0000256" key="1">
    <source>
        <dbReference type="ARBA" id="ARBA00004141"/>
    </source>
</evidence>
<evidence type="ECO:0000256" key="12">
    <source>
        <dbReference type="RuleBase" id="RU004424"/>
    </source>
</evidence>
<evidence type="ECO:0000256" key="10">
    <source>
        <dbReference type="ARBA" id="ARBA00023224"/>
    </source>
</evidence>
<organism evidence="14 15">
    <name type="scientific">Eleutherodactylus coqui</name>
    <name type="common">Puerto Rican coqui</name>
    <dbReference type="NCBI Taxonomy" id="57060"/>
    <lineage>
        <taxon>Eukaryota</taxon>
        <taxon>Metazoa</taxon>
        <taxon>Chordata</taxon>
        <taxon>Craniata</taxon>
        <taxon>Vertebrata</taxon>
        <taxon>Euteleostomi</taxon>
        <taxon>Amphibia</taxon>
        <taxon>Batrachia</taxon>
        <taxon>Anura</taxon>
        <taxon>Neobatrachia</taxon>
        <taxon>Hyloidea</taxon>
        <taxon>Eleutherodactylidae</taxon>
        <taxon>Eleutherodactylinae</taxon>
        <taxon>Eleutherodactylus</taxon>
        <taxon>Eleutherodactylus</taxon>
    </lineage>
</organism>
<keyword evidence="10 12" id="KW-0807">Transducer</keyword>
<dbReference type="PANTHER" id="PTHR11394:SF47">
    <property type="entry name" value="TASTE RECEPTOR TYPE 2 MEMBER 40"/>
    <property type="match status" value="1"/>
</dbReference>
<feature type="transmembrane region" description="Helical" evidence="13">
    <location>
        <begin position="162"/>
        <end position="188"/>
    </location>
</feature>
<evidence type="ECO:0000313" key="15">
    <source>
        <dbReference type="Proteomes" id="UP000770717"/>
    </source>
</evidence>
<dbReference type="Gene3D" id="1.20.1070.10">
    <property type="entry name" value="Rhodopsin 7-helix transmembrane proteins"/>
    <property type="match status" value="1"/>
</dbReference>
<dbReference type="InterPro" id="IPR007960">
    <property type="entry name" value="TAS2R"/>
</dbReference>
<dbReference type="EMBL" id="WNTK01001005">
    <property type="protein sequence ID" value="KAG9468188.1"/>
    <property type="molecule type" value="Genomic_DNA"/>
</dbReference>
<evidence type="ECO:0000256" key="5">
    <source>
        <dbReference type="ARBA" id="ARBA00022692"/>
    </source>
</evidence>
<keyword evidence="4 12" id="KW-0716">Sensory transduction</keyword>
<feature type="transmembrane region" description="Helical" evidence="13">
    <location>
        <begin position="22"/>
        <end position="48"/>
    </location>
</feature>
<proteinExistence type="inferred from homology"/>
<keyword evidence="5 12" id="KW-0812">Transmembrane</keyword>
<evidence type="ECO:0000313" key="14">
    <source>
        <dbReference type="EMBL" id="KAG9468188.1"/>
    </source>
</evidence>
<accession>A0A8J6EFF1</accession>
<dbReference type="SUPFAM" id="SSF81321">
    <property type="entry name" value="Family A G protein-coupled receptor-like"/>
    <property type="match status" value="1"/>
</dbReference>
<keyword evidence="8 12" id="KW-0472">Membrane</keyword>
<keyword evidence="9 12" id="KW-0675">Receptor</keyword>
<evidence type="ECO:0000256" key="3">
    <source>
        <dbReference type="ARBA" id="ARBA00022480"/>
    </source>
</evidence>
<reference evidence="14" key="1">
    <citation type="thesis" date="2020" institute="ProQuest LLC" country="789 East Eisenhower Parkway, Ann Arbor, MI, USA">
        <title>Comparative Genomics and Chromosome Evolution.</title>
        <authorList>
            <person name="Mudd A.B."/>
        </authorList>
    </citation>
    <scope>NUCLEOTIDE SEQUENCE</scope>
    <source>
        <strain evidence="14">HN-11 Male</strain>
        <tissue evidence="14">Kidney and liver</tissue>
    </source>
</reference>
<feature type="transmembrane region" description="Helical" evidence="13">
    <location>
        <begin position="218"/>
        <end position="240"/>
    </location>
</feature>
<evidence type="ECO:0000256" key="2">
    <source>
        <dbReference type="ARBA" id="ARBA00007376"/>
    </source>
</evidence>
<dbReference type="PANTHER" id="PTHR11394">
    <property type="entry name" value="TASTE RECEPTOR TYPE 2"/>
    <property type="match status" value="1"/>
</dbReference>
<evidence type="ECO:0000256" key="8">
    <source>
        <dbReference type="ARBA" id="ARBA00023136"/>
    </source>
</evidence>
<dbReference type="Pfam" id="PF05296">
    <property type="entry name" value="TAS2R"/>
    <property type="match status" value="1"/>
</dbReference>
<feature type="transmembrane region" description="Helical" evidence="13">
    <location>
        <begin position="109"/>
        <end position="134"/>
    </location>
</feature>
<evidence type="ECO:0000256" key="7">
    <source>
        <dbReference type="ARBA" id="ARBA00023040"/>
    </source>
</evidence>
<keyword evidence="15" id="KW-1185">Reference proteome</keyword>
<dbReference type="FunFam" id="1.20.1070.10:FF:000055">
    <property type="entry name" value="Taste receptor type 2"/>
    <property type="match status" value="1"/>
</dbReference>
<gene>
    <name evidence="14" type="ORF">GDO78_023315</name>
</gene>
<feature type="non-terminal residue" evidence="14">
    <location>
        <position position="272"/>
    </location>
</feature>
<comment type="subcellular location">
    <subcellularLocation>
        <location evidence="1 12">Membrane</location>
        <topology evidence="1 12">Multi-pass membrane protein</topology>
    </subcellularLocation>
</comment>
<dbReference type="AlphaFoldDB" id="A0A8J6EFF1"/>